<evidence type="ECO:0000256" key="1">
    <source>
        <dbReference type="SAM" id="Phobius"/>
    </source>
</evidence>
<accession>A0A6A5HLI8</accession>
<dbReference type="InterPro" id="IPR019422">
    <property type="entry name" value="7TM_GPCR_serpentine_rcpt_Srh"/>
</dbReference>
<evidence type="ECO:0000313" key="3">
    <source>
        <dbReference type="Proteomes" id="UP000483820"/>
    </source>
</evidence>
<sequence>MGFAVDLGASAIVQVIIGLAMTFVILISVMVLFENRSSLIARNRFGISKTSTRIAWGLPCPAKEFFTEPTFVLAGEDFGNTYMIATVMFIYFNFLTQIVFFFVCCVYYLFIFKSSQVSIATRRLQIQSFFGMLGQTLIPVLCDSIPMIVQLERQKRVEYDQFNNNLMGLSIILHNGATSLSILLIHSPYRNFLKSLVGGGGGKKVNVINVSGERRI</sequence>
<feature type="transmembrane region" description="Helical" evidence="1">
    <location>
        <begin position="82"/>
        <end position="110"/>
    </location>
</feature>
<comment type="caution">
    <text evidence="2">The sequence shown here is derived from an EMBL/GenBank/DDBJ whole genome shotgun (WGS) entry which is preliminary data.</text>
</comment>
<dbReference type="Proteomes" id="UP000483820">
    <property type="component" value="Chromosome II"/>
</dbReference>
<protein>
    <submittedName>
        <fullName evidence="2">Uncharacterized protein</fullName>
    </submittedName>
</protein>
<keyword evidence="1" id="KW-1133">Transmembrane helix</keyword>
<dbReference type="GeneID" id="9802706"/>
<feature type="transmembrane region" description="Helical" evidence="1">
    <location>
        <begin position="130"/>
        <end position="151"/>
    </location>
</feature>
<organism evidence="2 3">
    <name type="scientific">Caenorhabditis remanei</name>
    <name type="common">Caenorhabditis vulgaris</name>
    <dbReference type="NCBI Taxonomy" id="31234"/>
    <lineage>
        <taxon>Eukaryota</taxon>
        <taxon>Metazoa</taxon>
        <taxon>Ecdysozoa</taxon>
        <taxon>Nematoda</taxon>
        <taxon>Chromadorea</taxon>
        <taxon>Rhabditida</taxon>
        <taxon>Rhabditina</taxon>
        <taxon>Rhabditomorpha</taxon>
        <taxon>Rhabditoidea</taxon>
        <taxon>Rhabditidae</taxon>
        <taxon>Peloderinae</taxon>
        <taxon>Caenorhabditis</taxon>
    </lineage>
</organism>
<dbReference type="CTD" id="9802706"/>
<dbReference type="EMBL" id="WUAV01000002">
    <property type="protein sequence ID" value="KAF1767243.1"/>
    <property type="molecule type" value="Genomic_DNA"/>
</dbReference>
<dbReference type="Pfam" id="PF10318">
    <property type="entry name" value="7TM_GPCR_Srh"/>
    <property type="match status" value="2"/>
</dbReference>
<dbReference type="AlphaFoldDB" id="A0A6A5HLI8"/>
<dbReference type="RefSeq" id="XP_053590229.1">
    <property type="nucleotide sequence ID" value="XM_053726035.1"/>
</dbReference>
<evidence type="ECO:0000313" key="2">
    <source>
        <dbReference type="EMBL" id="KAF1767243.1"/>
    </source>
</evidence>
<feature type="transmembrane region" description="Helical" evidence="1">
    <location>
        <begin position="166"/>
        <end position="185"/>
    </location>
</feature>
<name>A0A6A5HLI8_CAERE</name>
<dbReference type="KEGG" id="crq:GCK72_007202"/>
<keyword evidence="1" id="KW-0812">Transmembrane</keyword>
<gene>
    <name evidence="2" type="ORF">GCK72_007202</name>
</gene>
<proteinExistence type="predicted"/>
<feature type="transmembrane region" description="Helical" evidence="1">
    <location>
        <begin position="12"/>
        <end position="33"/>
    </location>
</feature>
<reference evidence="2 3" key="1">
    <citation type="submission" date="2019-12" db="EMBL/GenBank/DDBJ databases">
        <title>Chromosome-level assembly of the Caenorhabditis remanei genome.</title>
        <authorList>
            <person name="Teterina A.A."/>
            <person name="Willis J.H."/>
            <person name="Phillips P.C."/>
        </authorList>
    </citation>
    <scope>NUCLEOTIDE SEQUENCE [LARGE SCALE GENOMIC DNA]</scope>
    <source>
        <strain evidence="2 3">PX506</strain>
        <tissue evidence="2">Whole organism</tissue>
    </source>
</reference>
<keyword evidence="1" id="KW-0472">Membrane</keyword>